<sequence length="108" mass="11368">MVKIQTFILLLGLSLGVSAKNSGVATITGSAAALSTLQTASGVVRYITLTLLAITMINLIHSKQAGKLPGGGGARSCHKSGNPCRKDAWFTDYRDGTPPIYWSDCNLD</sequence>
<keyword evidence="1" id="KW-0812">Transmembrane</keyword>
<dbReference type="AlphaFoldDB" id="B2W7I9"/>
<evidence type="ECO:0000313" key="4">
    <source>
        <dbReference type="Proteomes" id="UP000001471"/>
    </source>
</evidence>
<feature type="chain" id="PRO_5002784566" evidence="2">
    <location>
        <begin position="20"/>
        <end position="108"/>
    </location>
</feature>
<accession>B2W7I9</accession>
<dbReference type="EMBL" id="DS231619">
    <property type="protein sequence ID" value="EDU48697.1"/>
    <property type="molecule type" value="Genomic_DNA"/>
</dbReference>
<feature type="transmembrane region" description="Helical" evidence="1">
    <location>
        <begin position="43"/>
        <end position="60"/>
    </location>
</feature>
<keyword evidence="2" id="KW-0732">Signal</keyword>
<organism evidence="3 4">
    <name type="scientific">Pyrenophora tritici-repentis (strain Pt-1C-BFP)</name>
    <name type="common">Wheat tan spot fungus</name>
    <name type="synonym">Drechslera tritici-repentis</name>
    <dbReference type="NCBI Taxonomy" id="426418"/>
    <lineage>
        <taxon>Eukaryota</taxon>
        <taxon>Fungi</taxon>
        <taxon>Dikarya</taxon>
        <taxon>Ascomycota</taxon>
        <taxon>Pezizomycotina</taxon>
        <taxon>Dothideomycetes</taxon>
        <taxon>Pleosporomycetidae</taxon>
        <taxon>Pleosporales</taxon>
        <taxon>Pleosporineae</taxon>
        <taxon>Pleosporaceae</taxon>
        <taxon>Pyrenophora</taxon>
    </lineage>
</organism>
<keyword evidence="1" id="KW-1133">Transmembrane helix</keyword>
<name>B2W7I9_PYRTR</name>
<feature type="signal peptide" evidence="2">
    <location>
        <begin position="1"/>
        <end position="19"/>
    </location>
</feature>
<dbReference type="Proteomes" id="UP000001471">
    <property type="component" value="Unassembled WGS sequence"/>
</dbReference>
<evidence type="ECO:0000313" key="3">
    <source>
        <dbReference type="EMBL" id="EDU48697.1"/>
    </source>
</evidence>
<reference evidence="4" key="1">
    <citation type="journal article" date="2013" name="G3 (Bethesda)">
        <title>Comparative genomics of a plant-pathogenic fungus, Pyrenophora tritici-repentis, reveals transduplication and the impact of repeat elements on pathogenicity and population divergence.</title>
        <authorList>
            <person name="Manning V.A."/>
            <person name="Pandelova I."/>
            <person name="Dhillon B."/>
            <person name="Wilhelm L.J."/>
            <person name="Goodwin S.B."/>
            <person name="Berlin A.M."/>
            <person name="Figueroa M."/>
            <person name="Freitag M."/>
            <person name="Hane J.K."/>
            <person name="Henrissat B."/>
            <person name="Holman W.H."/>
            <person name="Kodira C.D."/>
            <person name="Martin J."/>
            <person name="Oliver R.P."/>
            <person name="Robbertse B."/>
            <person name="Schackwitz W."/>
            <person name="Schwartz D.C."/>
            <person name="Spatafora J.W."/>
            <person name="Turgeon B.G."/>
            <person name="Yandava C."/>
            <person name="Young S."/>
            <person name="Zhou S."/>
            <person name="Zeng Q."/>
            <person name="Grigoriev I.V."/>
            <person name="Ma L.-J."/>
            <person name="Ciuffetti L.M."/>
        </authorList>
    </citation>
    <scope>NUCLEOTIDE SEQUENCE [LARGE SCALE GENOMIC DNA]</scope>
    <source>
        <strain evidence="4">Pt-1C-BFP</strain>
    </source>
</reference>
<protein>
    <submittedName>
        <fullName evidence="3">Uncharacterized protein</fullName>
    </submittedName>
</protein>
<keyword evidence="1" id="KW-0472">Membrane</keyword>
<proteinExistence type="predicted"/>
<evidence type="ECO:0000256" key="2">
    <source>
        <dbReference type="SAM" id="SignalP"/>
    </source>
</evidence>
<gene>
    <name evidence="3" type="ORF">PTRG_05777</name>
</gene>
<dbReference type="InParanoid" id="B2W7I9"/>
<evidence type="ECO:0000256" key="1">
    <source>
        <dbReference type="SAM" id="Phobius"/>
    </source>
</evidence>
<dbReference type="HOGENOM" id="CLU_2198304_0_0_1"/>